<feature type="domain" description="Thioredoxin" evidence="3">
    <location>
        <begin position="1"/>
        <end position="157"/>
    </location>
</feature>
<dbReference type="Gene3D" id="2.60.120.470">
    <property type="entry name" value="PITH domain"/>
    <property type="match status" value="1"/>
</dbReference>
<dbReference type="OrthoDB" id="2121326at2759"/>
<feature type="region of interest" description="Disordered" evidence="2">
    <location>
        <begin position="93"/>
        <end position="113"/>
    </location>
</feature>
<dbReference type="PROSITE" id="PS51352">
    <property type="entry name" value="THIOREDOXIN_2"/>
    <property type="match status" value="1"/>
</dbReference>
<organism evidence="5 6">
    <name type="scientific">Paragonimus westermani</name>
    <dbReference type="NCBI Taxonomy" id="34504"/>
    <lineage>
        <taxon>Eukaryota</taxon>
        <taxon>Metazoa</taxon>
        <taxon>Spiralia</taxon>
        <taxon>Lophotrochozoa</taxon>
        <taxon>Platyhelminthes</taxon>
        <taxon>Trematoda</taxon>
        <taxon>Digenea</taxon>
        <taxon>Plagiorchiida</taxon>
        <taxon>Troglotremata</taxon>
        <taxon>Troglotrematidae</taxon>
        <taxon>Paragonimus</taxon>
    </lineage>
</organism>
<dbReference type="SUPFAM" id="SSF49785">
    <property type="entry name" value="Galactose-binding domain-like"/>
    <property type="match status" value="1"/>
</dbReference>
<dbReference type="Pfam" id="PF06201">
    <property type="entry name" value="PITH"/>
    <property type="match status" value="1"/>
</dbReference>
<dbReference type="AlphaFoldDB" id="A0A8T0DB09"/>
<reference evidence="5 6" key="1">
    <citation type="submission" date="2019-07" db="EMBL/GenBank/DDBJ databases">
        <title>Annotation for the trematode Paragonimus westermani.</title>
        <authorList>
            <person name="Choi Y.-J."/>
        </authorList>
    </citation>
    <scope>NUCLEOTIDE SEQUENCE [LARGE SCALE GENOMIC DNA]</scope>
    <source>
        <strain evidence="5">180907_Pwestermani</strain>
    </source>
</reference>
<dbReference type="CDD" id="cd02947">
    <property type="entry name" value="TRX_family"/>
    <property type="match status" value="1"/>
</dbReference>
<proteinExistence type="predicted"/>
<sequence length="280" mass="30608">MVIQVQDKEQFDRLLAEASGRANGPALVVIDFFATWCGPCSAIAPVFTALSATHNDAVFLKVDVDKNDTIAADYGVRSLPTFVFVRGNKLREHTKQEGAESTSQSSGQGSKQPDLSPYLEITQCECLNEDDAHPISNVLRAEPSDSYLLSDTDAQLVIFITFSQFVKLRAIQLNGPEDCGPKTVKLFLNQTSTPDFSACESAEAVQTFNLEPKDLTDGAVLALNYVKFQKVTTLTIFVADNQKGTDVTRINKLRFFGSPVNTTNMQNFKRVAGKTGEGHS</sequence>
<dbReference type="GO" id="GO:0005737">
    <property type="term" value="C:cytoplasm"/>
    <property type="evidence" value="ECO:0007669"/>
    <property type="project" value="UniProtKB-ARBA"/>
</dbReference>
<evidence type="ECO:0000256" key="2">
    <source>
        <dbReference type="SAM" id="MobiDB-lite"/>
    </source>
</evidence>
<evidence type="ECO:0000313" key="6">
    <source>
        <dbReference type="Proteomes" id="UP000699462"/>
    </source>
</evidence>
<dbReference type="InterPro" id="IPR008979">
    <property type="entry name" value="Galactose-bd-like_sf"/>
</dbReference>
<dbReference type="InterPro" id="IPR037047">
    <property type="entry name" value="PITH_dom_sf"/>
</dbReference>
<dbReference type="InterPro" id="IPR010400">
    <property type="entry name" value="PITH_dom"/>
</dbReference>
<dbReference type="InterPro" id="IPR013766">
    <property type="entry name" value="Thioredoxin_domain"/>
</dbReference>
<dbReference type="PRINTS" id="PR00421">
    <property type="entry name" value="THIOREDOXIN"/>
</dbReference>
<evidence type="ECO:0000259" key="4">
    <source>
        <dbReference type="PROSITE" id="PS51532"/>
    </source>
</evidence>
<dbReference type="Proteomes" id="UP000699462">
    <property type="component" value="Unassembled WGS sequence"/>
</dbReference>
<dbReference type="Gene3D" id="3.40.30.10">
    <property type="entry name" value="Glutaredoxin"/>
    <property type="match status" value="1"/>
</dbReference>
<evidence type="ECO:0000259" key="3">
    <source>
        <dbReference type="PROSITE" id="PS51352"/>
    </source>
</evidence>
<dbReference type="PANTHER" id="PTHR46115">
    <property type="entry name" value="THIOREDOXIN-LIKE PROTEIN 1"/>
    <property type="match status" value="1"/>
</dbReference>
<keyword evidence="1" id="KW-1015">Disulfide bond</keyword>
<name>A0A8T0DB09_9TREM</name>
<dbReference type="Pfam" id="PF00085">
    <property type="entry name" value="Thioredoxin"/>
    <property type="match status" value="1"/>
</dbReference>
<accession>A0A8T0DB09</accession>
<comment type="caution">
    <text evidence="5">The sequence shown here is derived from an EMBL/GenBank/DDBJ whole genome shotgun (WGS) entry which is preliminary data.</text>
</comment>
<evidence type="ECO:0000256" key="1">
    <source>
        <dbReference type="ARBA" id="ARBA00023157"/>
    </source>
</evidence>
<feature type="domain" description="PITH" evidence="4">
    <location>
        <begin position="104"/>
        <end position="275"/>
    </location>
</feature>
<evidence type="ECO:0008006" key="7">
    <source>
        <dbReference type="Google" id="ProtNLM"/>
    </source>
</evidence>
<dbReference type="PROSITE" id="PS00194">
    <property type="entry name" value="THIOREDOXIN_1"/>
    <property type="match status" value="1"/>
</dbReference>
<dbReference type="InterPro" id="IPR017937">
    <property type="entry name" value="Thioredoxin_CS"/>
</dbReference>
<gene>
    <name evidence="5" type="ORF">P879_06731</name>
</gene>
<feature type="compositionally biased region" description="Low complexity" evidence="2">
    <location>
        <begin position="99"/>
        <end position="110"/>
    </location>
</feature>
<keyword evidence="6" id="KW-1185">Reference proteome</keyword>
<dbReference type="PROSITE" id="PS51532">
    <property type="entry name" value="PITH"/>
    <property type="match status" value="1"/>
</dbReference>
<evidence type="ECO:0000313" key="5">
    <source>
        <dbReference type="EMBL" id="KAF8565029.1"/>
    </source>
</evidence>
<dbReference type="SUPFAM" id="SSF52833">
    <property type="entry name" value="Thioredoxin-like"/>
    <property type="match status" value="1"/>
</dbReference>
<dbReference type="InterPro" id="IPR036249">
    <property type="entry name" value="Thioredoxin-like_sf"/>
</dbReference>
<protein>
    <recommendedName>
        <fullName evidence="7">Thioredoxin-like protein 1</fullName>
    </recommendedName>
</protein>
<dbReference type="EMBL" id="JTDF01007431">
    <property type="protein sequence ID" value="KAF8565029.1"/>
    <property type="molecule type" value="Genomic_DNA"/>
</dbReference>